<evidence type="ECO:0000256" key="1">
    <source>
        <dbReference type="ARBA" id="ARBA00022434"/>
    </source>
</evidence>
<comment type="caution">
    <text evidence="4">The sequence shown here is derived from an EMBL/GenBank/DDBJ whole genome shotgun (WGS) entry which is preliminary data.</text>
</comment>
<dbReference type="Proteomes" id="UP001575105">
    <property type="component" value="Unassembled WGS sequence"/>
</dbReference>
<accession>A0ABV4UA70</accession>
<keyword evidence="5" id="KW-1185">Reference proteome</keyword>
<dbReference type="PANTHER" id="PTHR30295:SF1">
    <property type="entry name" value="DNA PROTECTION DURING STARVATION PROTEIN"/>
    <property type="match status" value="1"/>
</dbReference>
<dbReference type="PROSITE" id="PS50905">
    <property type="entry name" value="FERRITIN_LIKE"/>
    <property type="match status" value="1"/>
</dbReference>
<protein>
    <submittedName>
        <fullName evidence="4">Ferritin-like domain-containing protein</fullName>
    </submittedName>
</protein>
<evidence type="ECO:0000313" key="4">
    <source>
        <dbReference type="EMBL" id="MFA9479621.1"/>
    </source>
</evidence>
<dbReference type="SUPFAM" id="SSF47240">
    <property type="entry name" value="Ferritin-like"/>
    <property type="match status" value="1"/>
</dbReference>
<evidence type="ECO:0000259" key="3">
    <source>
        <dbReference type="PROSITE" id="PS50905"/>
    </source>
</evidence>
<dbReference type="InterPro" id="IPR012347">
    <property type="entry name" value="Ferritin-like"/>
</dbReference>
<gene>
    <name evidence="4" type="ORF">ACERK3_15135</name>
</gene>
<dbReference type="Gene3D" id="1.20.1260.10">
    <property type="match status" value="1"/>
</dbReference>
<organism evidence="4 5">
    <name type="scientific">Natronomicrosphaera hydrolytica</name>
    <dbReference type="NCBI Taxonomy" id="3242702"/>
    <lineage>
        <taxon>Bacteria</taxon>
        <taxon>Pseudomonadati</taxon>
        <taxon>Planctomycetota</taxon>
        <taxon>Phycisphaerae</taxon>
        <taxon>Phycisphaerales</taxon>
        <taxon>Phycisphaeraceae</taxon>
        <taxon>Natronomicrosphaera</taxon>
    </lineage>
</organism>
<dbReference type="EMBL" id="JBGUBD010000010">
    <property type="protein sequence ID" value="MFA9479621.1"/>
    <property type="molecule type" value="Genomic_DNA"/>
</dbReference>
<evidence type="ECO:0000256" key="2">
    <source>
        <dbReference type="ARBA" id="ARBA00023004"/>
    </source>
</evidence>
<dbReference type="InterPro" id="IPR009078">
    <property type="entry name" value="Ferritin-like_SF"/>
</dbReference>
<proteinExistence type="predicted"/>
<name>A0ABV4UA70_9BACT</name>
<dbReference type="RefSeq" id="WP_425346546.1">
    <property type="nucleotide sequence ID" value="NZ_JBGUBD010000010.1"/>
</dbReference>
<feature type="domain" description="Ferritin-like diiron" evidence="3">
    <location>
        <begin position="19"/>
        <end position="171"/>
    </location>
</feature>
<reference evidence="4 5" key="1">
    <citation type="submission" date="2024-08" db="EMBL/GenBank/DDBJ databases">
        <title>Whole-genome sequencing of halo(alkali)philic microorganisms from hypersaline lakes.</title>
        <authorList>
            <person name="Sorokin D.Y."/>
            <person name="Merkel A.Y."/>
            <person name="Messina E."/>
            <person name="Yakimov M."/>
        </authorList>
    </citation>
    <scope>NUCLEOTIDE SEQUENCE [LARGE SCALE GENOMIC DNA]</scope>
    <source>
        <strain evidence="4 5">AB-hyl4</strain>
    </source>
</reference>
<evidence type="ECO:0000313" key="5">
    <source>
        <dbReference type="Proteomes" id="UP001575105"/>
    </source>
</evidence>
<dbReference type="InterPro" id="IPR009040">
    <property type="entry name" value="Ferritin-like_diiron"/>
</dbReference>
<keyword evidence="1" id="KW-0409">Iron storage</keyword>
<dbReference type="PANTHER" id="PTHR30295">
    <property type="entry name" value="BACTERIOFERRITIN"/>
    <property type="match status" value="1"/>
</dbReference>
<keyword evidence="2" id="KW-0408">Iron</keyword>
<sequence length="175" mass="19710">MAQKKNDNKDLLAYTSIDDTLRKKIIAELQKSYNMELETVMNYLANAIFLDGMLAKEVKESLDADVTEELGHARQLAMRIKILGGDIPGSQGLKMEQGSLQPPKNTTDVISVIKGVIEAETGAIEQYQKIIEMTGDDTDPVTQDLCVELKGDEEEHRREFVGFLREYDTLKEMLK</sequence>
<dbReference type="Pfam" id="PF00210">
    <property type="entry name" value="Ferritin"/>
    <property type="match status" value="1"/>
</dbReference>
<dbReference type="InterPro" id="IPR008331">
    <property type="entry name" value="Ferritin_DPS_dom"/>
</dbReference>